<evidence type="ECO:0000259" key="6">
    <source>
        <dbReference type="PROSITE" id="PS50043"/>
    </source>
</evidence>
<dbReference type="SUPFAM" id="SSF56112">
    <property type="entry name" value="Protein kinase-like (PK-like)"/>
    <property type="match status" value="1"/>
</dbReference>
<dbReference type="GO" id="GO:0016301">
    <property type="term" value="F:kinase activity"/>
    <property type="evidence" value="ECO:0007669"/>
    <property type="project" value="UniProtKB-KW"/>
</dbReference>
<feature type="domain" description="Protein kinase" evidence="5">
    <location>
        <begin position="26"/>
        <end position="291"/>
    </location>
</feature>
<dbReference type="EMBL" id="JBHMAS010000066">
    <property type="protein sequence ID" value="MFB9783148.1"/>
    <property type="molecule type" value="Genomic_DNA"/>
</dbReference>
<feature type="region of interest" description="Disordered" evidence="4">
    <location>
        <begin position="301"/>
        <end position="334"/>
    </location>
</feature>
<dbReference type="PROSITE" id="PS50011">
    <property type="entry name" value="PROTEIN_KINASE_DOM"/>
    <property type="match status" value="1"/>
</dbReference>
<dbReference type="InterPro" id="IPR036388">
    <property type="entry name" value="WH-like_DNA-bd_sf"/>
</dbReference>
<dbReference type="Pfam" id="PF25872">
    <property type="entry name" value="HTH_77"/>
    <property type="match status" value="1"/>
</dbReference>
<comment type="caution">
    <text evidence="7">The sequence shown here is derived from an EMBL/GenBank/DDBJ whole genome shotgun (WGS) entry which is preliminary data.</text>
</comment>
<dbReference type="InterPro" id="IPR058852">
    <property type="entry name" value="HTH_77"/>
</dbReference>
<feature type="binding site" evidence="3">
    <location>
        <position position="55"/>
    </location>
    <ligand>
        <name>ATP</name>
        <dbReference type="ChEBI" id="CHEBI:30616"/>
    </ligand>
</feature>
<evidence type="ECO:0000259" key="5">
    <source>
        <dbReference type="PROSITE" id="PS50011"/>
    </source>
</evidence>
<dbReference type="InterPro" id="IPR017441">
    <property type="entry name" value="Protein_kinase_ATP_BS"/>
</dbReference>
<keyword evidence="7" id="KW-0418">Kinase</keyword>
<evidence type="ECO:0000256" key="2">
    <source>
        <dbReference type="ARBA" id="ARBA00022840"/>
    </source>
</evidence>
<dbReference type="InterPro" id="IPR011009">
    <property type="entry name" value="Kinase-like_dom_sf"/>
</dbReference>
<dbReference type="InterPro" id="IPR016032">
    <property type="entry name" value="Sig_transdc_resp-reg_C-effctor"/>
</dbReference>
<dbReference type="PANTHER" id="PTHR47691:SF3">
    <property type="entry name" value="HTH-TYPE TRANSCRIPTIONAL REGULATOR RV0890C-RELATED"/>
    <property type="match status" value="1"/>
</dbReference>
<dbReference type="Gene3D" id="1.10.510.10">
    <property type="entry name" value="Transferase(Phosphotransferase) domain 1"/>
    <property type="match status" value="1"/>
</dbReference>
<dbReference type="Gene3D" id="3.40.50.300">
    <property type="entry name" value="P-loop containing nucleotide triphosphate hydrolases"/>
    <property type="match status" value="1"/>
</dbReference>
<dbReference type="CDD" id="cd14014">
    <property type="entry name" value="STKc_PknB_like"/>
    <property type="match status" value="1"/>
</dbReference>
<evidence type="ECO:0000256" key="3">
    <source>
        <dbReference type="PROSITE-ProRule" id="PRU10141"/>
    </source>
</evidence>
<dbReference type="Gene3D" id="3.30.200.20">
    <property type="entry name" value="Phosphorylase Kinase, domain 1"/>
    <property type="match status" value="1"/>
</dbReference>
<dbReference type="Pfam" id="PF00069">
    <property type="entry name" value="Pkinase"/>
    <property type="match status" value="1"/>
</dbReference>
<dbReference type="SMART" id="SM00421">
    <property type="entry name" value="HTH_LUXR"/>
    <property type="match status" value="1"/>
</dbReference>
<evidence type="ECO:0000313" key="8">
    <source>
        <dbReference type="Proteomes" id="UP001589587"/>
    </source>
</evidence>
<reference evidence="7 8" key="1">
    <citation type="submission" date="2024-09" db="EMBL/GenBank/DDBJ databases">
        <authorList>
            <person name="Sun Q."/>
            <person name="Mori K."/>
        </authorList>
    </citation>
    <scope>NUCLEOTIDE SEQUENCE [LARGE SCALE GENOMIC DNA]</scope>
    <source>
        <strain evidence="7 8">JCM 11411</strain>
    </source>
</reference>
<dbReference type="InterPro" id="IPR000792">
    <property type="entry name" value="Tscrpt_reg_LuxR_C"/>
</dbReference>
<dbReference type="CDD" id="cd06170">
    <property type="entry name" value="LuxR_C_like"/>
    <property type="match status" value="1"/>
</dbReference>
<evidence type="ECO:0000256" key="4">
    <source>
        <dbReference type="SAM" id="MobiDB-lite"/>
    </source>
</evidence>
<dbReference type="RefSeq" id="WP_378375898.1">
    <property type="nucleotide sequence ID" value="NZ_JBHMAS010000066.1"/>
</dbReference>
<evidence type="ECO:0000313" key="7">
    <source>
        <dbReference type="EMBL" id="MFB9783148.1"/>
    </source>
</evidence>
<name>A0ABV5XL06_9NOCA</name>
<dbReference type="PRINTS" id="PR00364">
    <property type="entry name" value="DISEASERSIST"/>
</dbReference>
<proteinExistence type="predicted"/>
<dbReference type="InterPro" id="IPR008271">
    <property type="entry name" value="Ser/Thr_kinase_AS"/>
</dbReference>
<keyword evidence="1 3" id="KW-0547">Nucleotide-binding</keyword>
<dbReference type="PROSITE" id="PS50043">
    <property type="entry name" value="HTH_LUXR_2"/>
    <property type="match status" value="1"/>
</dbReference>
<organism evidence="7 8">
    <name type="scientific">Rhodococcus baikonurensis</name>
    <dbReference type="NCBI Taxonomy" id="172041"/>
    <lineage>
        <taxon>Bacteria</taxon>
        <taxon>Bacillati</taxon>
        <taxon>Actinomycetota</taxon>
        <taxon>Actinomycetes</taxon>
        <taxon>Mycobacteriales</taxon>
        <taxon>Nocardiaceae</taxon>
        <taxon>Rhodococcus</taxon>
        <taxon>Rhodococcus erythropolis group</taxon>
    </lineage>
</organism>
<dbReference type="PANTHER" id="PTHR47691">
    <property type="entry name" value="REGULATOR-RELATED"/>
    <property type="match status" value="1"/>
</dbReference>
<dbReference type="PRINTS" id="PR00038">
    <property type="entry name" value="HTHLUXR"/>
</dbReference>
<dbReference type="InterPro" id="IPR000719">
    <property type="entry name" value="Prot_kinase_dom"/>
</dbReference>
<evidence type="ECO:0000256" key="1">
    <source>
        <dbReference type="ARBA" id="ARBA00022741"/>
    </source>
</evidence>
<dbReference type="Gene3D" id="1.10.10.10">
    <property type="entry name" value="Winged helix-like DNA-binding domain superfamily/Winged helix DNA-binding domain"/>
    <property type="match status" value="1"/>
</dbReference>
<accession>A0ABV5XL06</accession>
<dbReference type="PROSITE" id="PS00107">
    <property type="entry name" value="PROTEIN_KINASE_ATP"/>
    <property type="match status" value="1"/>
</dbReference>
<dbReference type="InterPro" id="IPR027417">
    <property type="entry name" value="P-loop_NTPase"/>
</dbReference>
<dbReference type="PROSITE" id="PS00108">
    <property type="entry name" value="PROTEIN_KINASE_ST"/>
    <property type="match status" value="1"/>
</dbReference>
<feature type="domain" description="HTH luxR-type" evidence="6">
    <location>
        <begin position="1025"/>
        <end position="1090"/>
    </location>
</feature>
<dbReference type="Gene3D" id="1.25.40.10">
    <property type="entry name" value="Tetratricopeptide repeat domain"/>
    <property type="match status" value="1"/>
</dbReference>
<sequence length="1096" mass="119694">MTDIDPFATQFDAAGSVAAELSAFGFEDATEIGRGGFGVVYRCTQPSLDRIVALKVLTADIDEENRARFFREQRATGRLTGHPNIVNVFQTSVTGRGRPFIVMPYYAQDSLDSLIRRRGPLPLRDALRLGVKIAGALASAHRLGILHRDVKPGNILLTDYGEPALSDFGIAHFAGGFETGTGIVTGSPAFIAPEIVTGEPPSSAADVYSLGSTLFAALTGHAAFERRSGERLVAQFLRVTSEAVPNPREFGIPEDVGAVIERAMSANPRSRPSPEELGQQLREAQRRHGFSVDEMSLYSEPVRTHSVPSPAAPAHRENEHPETSIPPSTGRNGGLPLELTSFVDRRTELATAKNLLATARLVTLTGIGGVGKTRLAFRIAAKTQHNFADGVRLVEFADLQEPSLLPGAVARTLGIQDRSAKPVREMVAEFLARRELLLVLDNCEQVVTAAAQLAEFLLRACPDLRILATSREPLGVGGESVLLVPPLPVPAPDLLTRGISRNDAVRLFLDRGASAVPGFELTEDNEEAIASICRQLDGLPLPIELAAARLRAMSPTQILQRLSERYALLTSGSRNAPSRQQTLRMCIDWSYDLCTPMERSAWAQLSVFSGGFELKAAEQVCNGDLTPTDVLDTVTFLVDKSILIRQVSDNSVRFRMLEIVRDYGRRKAQEAGEREYTELRRRHRDWCETLALTADTEYISPRQIELINTIAREKSNLREALEFCVSDSPEIGTRITTALFLYWFSLGAITEGRQWLARFGDYRKGPPTIERARAIHAGSLLAAVQGDLETAADLVEEGRRLADHADPLINAYLHHAEGYLALFSENLAESCSHLEKAAQLFTEQKNLPFQVTATLALGMAFEMMNDAEPASEYNERALVITEAHGETVCRSYVLWTLAVTAWKQGDGDRASRLLKKALRLGRNLNDRLNVGMCLQTLSCVAADSNDARRAAMLMGAAEEASGSVGGSVVVMPSMTVFQDKCERKIRLALGEQAFNDARTKGADLSFRDAVDYALGEKRTGLRSSATGPSNRPTKRELEVAALVAEGLTNKEIAARLVISPRTAQGHVEHLLVKLGFTSRAQVATWFAESKGDRTKP</sequence>
<dbReference type="Pfam" id="PF00196">
    <property type="entry name" value="GerE"/>
    <property type="match status" value="1"/>
</dbReference>
<keyword evidence="2 3" id="KW-0067">ATP-binding</keyword>
<dbReference type="SUPFAM" id="SSF48452">
    <property type="entry name" value="TPR-like"/>
    <property type="match status" value="1"/>
</dbReference>
<dbReference type="SUPFAM" id="SSF52540">
    <property type="entry name" value="P-loop containing nucleoside triphosphate hydrolases"/>
    <property type="match status" value="1"/>
</dbReference>
<dbReference type="InterPro" id="IPR011990">
    <property type="entry name" value="TPR-like_helical_dom_sf"/>
</dbReference>
<dbReference type="Proteomes" id="UP001589587">
    <property type="component" value="Unassembled WGS sequence"/>
</dbReference>
<protein>
    <submittedName>
        <fullName evidence="7">Protein kinase</fullName>
    </submittedName>
</protein>
<dbReference type="SUPFAM" id="SSF46894">
    <property type="entry name" value="C-terminal effector domain of the bipartite response regulators"/>
    <property type="match status" value="1"/>
</dbReference>
<keyword evidence="7" id="KW-0808">Transferase</keyword>
<gene>
    <name evidence="7" type="ORF">ACFFQ6_25945</name>
</gene>
<keyword evidence="8" id="KW-1185">Reference proteome</keyword>
<dbReference type="SMART" id="SM00220">
    <property type="entry name" value="S_TKc"/>
    <property type="match status" value="1"/>
</dbReference>